<gene>
    <name evidence="2" type="ORF">B296_00048787</name>
</gene>
<accession>A0A426YI76</accession>
<proteinExistence type="predicted"/>
<evidence type="ECO:0000313" key="3">
    <source>
        <dbReference type="Proteomes" id="UP000287651"/>
    </source>
</evidence>
<evidence type="ECO:0000313" key="2">
    <source>
        <dbReference type="EMBL" id="RRT51469.1"/>
    </source>
</evidence>
<name>A0A426YI76_ENSVE</name>
<reference evidence="2 3" key="1">
    <citation type="journal article" date="2014" name="Agronomy (Basel)">
        <title>A Draft Genome Sequence for Ensete ventricosum, the Drought-Tolerant Tree Against Hunger.</title>
        <authorList>
            <person name="Harrison J."/>
            <person name="Moore K.A."/>
            <person name="Paszkiewicz K."/>
            <person name="Jones T."/>
            <person name="Grant M."/>
            <person name="Ambacheew D."/>
            <person name="Muzemil S."/>
            <person name="Studholme D.J."/>
        </authorList>
    </citation>
    <scope>NUCLEOTIDE SEQUENCE [LARGE SCALE GENOMIC DNA]</scope>
</reference>
<dbReference type="AlphaFoldDB" id="A0A426YI76"/>
<evidence type="ECO:0000256" key="1">
    <source>
        <dbReference type="SAM" id="MobiDB-lite"/>
    </source>
</evidence>
<protein>
    <submittedName>
        <fullName evidence="2">Uncharacterized protein</fullName>
    </submittedName>
</protein>
<comment type="caution">
    <text evidence="2">The sequence shown here is derived from an EMBL/GenBank/DDBJ whole genome shotgun (WGS) entry which is preliminary data.</text>
</comment>
<feature type="region of interest" description="Disordered" evidence="1">
    <location>
        <begin position="71"/>
        <end position="92"/>
    </location>
</feature>
<dbReference type="EMBL" id="AMZH03012207">
    <property type="protein sequence ID" value="RRT51469.1"/>
    <property type="molecule type" value="Genomic_DNA"/>
</dbReference>
<organism evidence="2 3">
    <name type="scientific">Ensete ventricosum</name>
    <name type="common">Abyssinian banana</name>
    <name type="synonym">Musa ensete</name>
    <dbReference type="NCBI Taxonomy" id="4639"/>
    <lineage>
        <taxon>Eukaryota</taxon>
        <taxon>Viridiplantae</taxon>
        <taxon>Streptophyta</taxon>
        <taxon>Embryophyta</taxon>
        <taxon>Tracheophyta</taxon>
        <taxon>Spermatophyta</taxon>
        <taxon>Magnoliopsida</taxon>
        <taxon>Liliopsida</taxon>
        <taxon>Zingiberales</taxon>
        <taxon>Musaceae</taxon>
        <taxon>Ensete</taxon>
    </lineage>
</organism>
<sequence>MCSQPAPSSLALVSVFYAKCFFFVEGGSLLPSVGRFPPEVPPVLSVGRSPVGTTGAFSVEVASIVGYSGWPRDPPKLSSSVEDPCPSDALAT</sequence>
<dbReference type="Proteomes" id="UP000287651">
    <property type="component" value="Unassembled WGS sequence"/>
</dbReference>